<sequence>MLSWIRHSRKQTTILRYQLVLVSILVVVDQAFQVRNPLPPGNGVIEFQSLLSWIRHSRQGVLQGFW</sequence>
<evidence type="ECO:0000313" key="2">
    <source>
        <dbReference type="Proteomes" id="UP000000442"/>
    </source>
</evidence>
<dbReference type="AlphaFoldDB" id="C0QHW4"/>
<gene>
    <name evidence="1" type="ordered locus">HRM2_05580</name>
</gene>
<evidence type="ECO:0000313" key="1">
    <source>
        <dbReference type="EMBL" id="ACN13672.1"/>
    </source>
</evidence>
<keyword evidence="2" id="KW-1185">Reference proteome</keyword>
<organism evidence="1 2">
    <name type="scientific">Desulforapulum autotrophicum (strain ATCC 43914 / DSM 3382 / VKM B-1955 / HRM2)</name>
    <name type="common">Desulfobacterium autotrophicum</name>
    <dbReference type="NCBI Taxonomy" id="177437"/>
    <lineage>
        <taxon>Bacteria</taxon>
        <taxon>Pseudomonadati</taxon>
        <taxon>Thermodesulfobacteriota</taxon>
        <taxon>Desulfobacteria</taxon>
        <taxon>Desulfobacterales</taxon>
        <taxon>Desulfobacteraceae</taxon>
        <taxon>Desulforapulum</taxon>
    </lineage>
</organism>
<dbReference type="Proteomes" id="UP000000442">
    <property type="component" value="Chromosome"/>
</dbReference>
<dbReference type="STRING" id="177437.HRM2_05580"/>
<dbReference type="HOGENOM" id="CLU_2824020_0_0_7"/>
<dbReference type="EMBL" id="CP001087">
    <property type="protein sequence ID" value="ACN13672.1"/>
    <property type="molecule type" value="Genomic_DNA"/>
</dbReference>
<dbReference type="KEGG" id="dat:HRM2_05580"/>
<protein>
    <submittedName>
        <fullName evidence="1">Uncharacterized protein</fullName>
    </submittedName>
</protein>
<accession>C0QHW4</accession>
<name>C0QHW4_DESAH</name>
<proteinExistence type="predicted"/>
<reference evidence="1 2" key="1">
    <citation type="journal article" date="2009" name="Environ. Microbiol.">
        <title>Genome sequence of Desulfobacterium autotrophicum HRM2, a marine sulfate reducer oxidizing organic carbon completely to carbon dioxide.</title>
        <authorList>
            <person name="Strittmatter A.W."/>
            <person name="Liesegang H."/>
            <person name="Rabus R."/>
            <person name="Decker I."/>
            <person name="Amann J."/>
            <person name="Andres S."/>
            <person name="Henne A."/>
            <person name="Fricke W.F."/>
            <person name="Martinez-Arias R."/>
            <person name="Bartels D."/>
            <person name="Goesmann A."/>
            <person name="Krause L."/>
            <person name="Puehler A."/>
            <person name="Klenk H.P."/>
            <person name="Richter M."/>
            <person name="Schuler M."/>
            <person name="Gloeckner F.O."/>
            <person name="Meyerdierks A."/>
            <person name="Gottschalk G."/>
            <person name="Amann R."/>
        </authorList>
    </citation>
    <scope>NUCLEOTIDE SEQUENCE [LARGE SCALE GENOMIC DNA]</scope>
    <source>
        <strain evidence="2">ATCC 43914 / DSM 3382 / HRM2</strain>
    </source>
</reference>